<dbReference type="EMBL" id="JABCKV010000547">
    <property type="protein sequence ID" value="KAG5640718.1"/>
    <property type="molecule type" value="Genomic_DNA"/>
</dbReference>
<dbReference type="Proteomes" id="UP000775547">
    <property type="component" value="Unassembled WGS sequence"/>
</dbReference>
<dbReference type="InterPro" id="IPR000014">
    <property type="entry name" value="PAS"/>
</dbReference>
<dbReference type="SUPFAM" id="SSF55785">
    <property type="entry name" value="PYP-like sensor domain (PAS domain)"/>
    <property type="match status" value="1"/>
</dbReference>
<evidence type="ECO:0000256" key="2">
    <source>
        <dbReference type="SAM" id="MobiDB-lite"/>
    </source>
</evidence>
<proteinExistence type="predicted"/>
<protein>
    <recommendedName>
        <fullName evidence="3">PAS domain-containing protein</fullName>
    </recommendedName>
</protein>
<dbReference type="InterPro" id="IPR035965">
    <property type="entry name" value="PAS-like_dom_sf"/>
</dbReference>
<feature type="compositionally biased region" description="Basic and acidic residues" evidence="2">
    <location>
        <begin position="481"/>
        <end position="492"/>
    </location>
</feature>
<evidence type="ECO:0000256" key="1">
    <source>
        <dbReference type="SAM" id="Coils"/>
    </source>
</evidence>
<dbReference type="Pfam" id="PF13426">
    <property type="entry name" value="PAS_9"/>
    <property type="match status" value="1"/>
</dbReference>
<name>A0A9P7FZ48_9AGAR</name>
<feature type="coiled-coil region" evidence="1">
    <location>
        <begin position="311"/>
        <end position="345"/>
    </location>
</feature>
<feature type="domain" description="PAS" evidence="3">
    <location>
        <begin position="165"/>
        <end position="198"/>
    </location>
</feature>
<dbReference type="OrthoDB" id="447251at2759"/>
<dbReference type="NCBIfam" id="TIGR00229">
    <property type="entry name" value="sensory_box"/>
    <property type="match status" value="1"/>
</dbReference>
<dbReference type="CDD" id="cd00130">
    <property type="entry name" value="PAS"/>
    <property type="match status" value="1"/>
</dbReference>
<sequence>MEGSLLLEVGVISRAFINLVSVIPVLGGVSGGKHELGGVAYQVGFQVDLTEQPNVILGKLRDGTYVQSQLPSQCRLLQSKSSLRALPISSSTTVSQPVPTPNSVTNSPLSLLLLEYSPDFIHVVTLKDALASSAGGLLGPVKDGNKGKTELEFFAQLSGRGHSAGALIHVSPGVTDVLGYTPKELLGRRIATLLLPDDEANKGLDEALAEDRVLHKAPTTTNDGQVKTTTVYGRLRTKSGDPVRVLMVFYRTRSAIDGQALSVSRAPLIAQIRLLDAATLTARKPGIAHPSTENVFAELEVARGSSWQYELQQLRFENMRLEQEVEALEAEVVEYQQKTRGKEQTWAGADAGTGDRRARNKRKFGDRRWVQDRLQRPPRLPPWDIYSDMSSELASTMGSSAGGFGGGMSTNDTIDGRSSNYSIALDHYAAVSAREHITTSYTTDDSALMPAPASEDLLGELVSIELAREAVAHRFHAGGCKKDEQSRTKEPSHSTYQYRYQSVQSV</sequence>
<dbReference type="PROSITE" id="PS50112">
    <property type="entry name" value="PAS"/>
    <property type="match status" value="1"/>
</dbReference>
<organism evidence="4 5">
    <name type="scientific">Asterophora parasitica</name>
    <dbReference type="NCBI Taxonomy" id="117018"/>
    <lineage>
        <taxon>Eukaryota</taxon>
        <taxon>Fungi</taxon>
        <taxon>Dikarya</taxon>
        <taxon>Basidiomycota</taxon>
        <taxon>Agaricomycotina</taxon>
        <taxon>Agaricomycetes</taxon>
        <taxon>Agaricomycetidae</taxon>
        <taxon>Agaricales</taxon>
        <taxon>Tricholomatineae</taxon>
        <taxon>Lyophyllaceae</taxon>
        <taxon>Asterophora</taxon>
    </lineage>
</organism>
<keyword evidence="5" id="KW-1185">Reference proteome</keyword>
<comment type="caution">
    <text evidence="4">The sequence shown here is derived from an EMBL/GenBank/DDBJ whole genome shotgun (WGS) entry which is preliminary data.</text>
</comment>
<gene>
    <name evidence="4" type="ORF">DXG03_007432</name>
</gene>
<dbReference type="Gene3D" id="3.30.450.20">
    <property type="entry name" value="PAS domain"/>
    <property type="match status" value="1"/>
</dbReference>
<feature type="region of interest" description="Disordered" evidence="2">
    <location>
        <begin position="481"/>
        <end position="506"/>
    </location>
</feature>
<reference evidence="4" key="1">
    <citation type="submission" date="2020-07" db="EMBL/GenBank/DDBJ databases">
        <authorList>
            <person name="Nieuwenhuis M."/>
            <person name="Van De Peppel L.J.J."/>
        </authorList>
    </citation>
    <scope>NUCLEOTIDE SEQUENCE</scope>
    <source>
        <strain evidence="4">AP01</strain>
        <tissue evidence="4">Mycelium</tissue>
    </source>
</reference>
<keyword evidence="1" id="KW-0175">Coiled coil</keyword>
<evidence type="ECO:0000313" key="5">
    <source>
        <dbReference type="Proteomes" id="UP000775547"/>
    </source>
</evidence>
<evidence type="ECO:0000259" key="3">
    <source>
        <dbReference type="PROSITE" id="PS50112"/>
    </source>
</evidence>
<evidence type="ECO:0000313" key="4">
    <source>
        <dbReference type="EMBL" id="KAG5640718.1"/>
    </source>
</evidence>
<reference evidence="4" key="2">
    <citation type="submission" date="2021-10" db="EMBL/GenBank/DDBJ databases">
        <title>Phylogenomics reveals ancestral predisposition of the termite-cultivated fungus Termitomyces towards a domesticated lifestyle.</title>
        <authorList>
            <person name="Auxier B."/>
            <person name="Grum-Grzhimaylo A."/>
            <person name="Cardenas M.E."/>
            <person name="Lodge J.D."/>
            <person name="Laessoe T."/>
            <person name="Pedersen O."/>
            <person name="Smith M.E."/>
            <person name="Kuyper T.W."/>
            <person name="Franco-Molano E.A."/>
            <person name="Baroni T.J."/>
            <person name="Aanen D.K."/>
        </authorList>
    </citation>
    <scope>NUCLEOTIDE SEQUENCE</scope>
    <source>
        <strain evidence="4">AP01</strain>
        <tissue evidence="4">Mycelium</tissue>
    </source>
</reference>
<dbReference type="AlphaFoldDB" id="A0A9P7FZ48"/>
<feature type="compositionally biased region" description="Polar residues" evidence="2">
    <location>
        <begin position="493"/>
        <end position="506"/>
    </location>
</feature>
<accession>A0A9P7FZ48</accession>